<dbReference type="Pfam" id="PF00583">
    <property type="entry name" value="Acetyltransf_1"/>
    <property type="match status" value="1"/>
</dbReference>
<keyword evidence="2" id="KW-0808">Transferase</keyword>
<feature type="domain" description="N-acetyltransferase" evidence="1">
    <location>
        <begin position="40"/>
        <end position="183"/>
    </location>
</feature>
<dbReference type="AlphaFoldDB" id="A0A2N8HBF1"/>
<dbReference type="Proteomes" id="UP000236000">
    <property type="component" value="Unassembled WGS sequence"/>
</dbReference>
<dbReference type="Gene3D" id="3.40.630.30">
    <property type="match status" value="1"/>
</dbReference>
<dbReference type="SUPFAM" id="SSF55729">
    <property type="entry name" value="Acyl-CoA N-acyltransferases (Nat)"/>
    <property type="match status" value="1"/>
</dbReference>
<dbReference type="CDD" id="cd04301">
    <property type="entry name" value="NAT_SF"/>
    <property type="match status" value="1"/>
</dbReference>
<evidence type="ECO:0000313" key="2">
    <source>
        <dbReference type="EMBL" id="PNC17196.1"/>
    </source>
</evidence>
<dbReference type="GO" id="GO:0016747">
    <property type="term" value="F:acyltransferase activity, transferring groups other than amino-acyl groups"/>
    <property type="evidence" value="ECO:0007669"/>
    <property type="project" value="InterPro"/>
</dbReference>
<accession>A0A2N8HBF1</accession>
<gene>
    <name evidence="2" type="ORF">CXU22_11285</name>
</gene>
<sequence>MNELSRNSCRMTGEVFPGVLPKECGYGWIVDMKPESLTKHRVTGVNDPLFLDSLDIYRTSFPVHEQRRVQDFPLAFQDPGFCYEVFLNGKGRVVAMLVSWRREAFVYLEYFAVDASLRGQGAGQRILEELRDAFPHKVILEIDPPEDEISRRRLGFYQRHGFVPNPQFDYIHPPYTDEGTPFPLLLMTHETLLNEETYRSFVDFHHNHVVAR</sequence>
<dbReference type="EMBL" id="PJKA01000013">
    <property type="protein sequence ID" value="PNC17196.1"/>
    <property type="molecule type" value="Genomic_DNA"/>
</dbReference>
<protein>
    <submittedName>
        <fullName evidence="2">N-acetyltransferase</fullName>
    </submittedName>
</protein>
<organism evidence="2 3">
    <name type="scientific">Akkermansia muciniphila</name>
    <dbReference type="NCBI Taxonomy" id="239935"/>
    <lineage>
        <taxon>Bacteria</taxon>
        <taxon>Pseudomonadati</taxon>
        <taxon>Verrucomicrobiota</taxon>
        <taxon>Verrucomicrobiia</taxon>
        <taxon>Verrucomicrobiales</taxon>
        <taxon>Akkermansiaceae</taxon>
        <taxon>Akkermansia</taxon>
    </lineage>
</organism>
<reference evidence="2 3" key="1">
    <citation type="journal article" date="2017" name="BMC Genomics">
        <title>Genome sequencing of 39 Akkermansia muciniphila isolates reveals its population structure, genomic and functional diverisity, and global distribution in mammalian gut microbiotas.</title>
        <authorList>
            <person name="Guo X."/>
            <person name="Li S."/>
            <person name="Zhang J."/>
            <person name="Wu F."/>
            <person name="Li X."/>
            <person name="Wu D."/>
            <person name="Zhang M."/>
            <person name="Ou Z."/>
            <person name="Jie Z."/>
            <person name="Yan Q."/>
            <person name="Li P."/>
            <person name="Yi J."/>
            <person name="Peng Y."/>
        </authorList>
    </citation>
    <scope>NUCLEOTIDE SEQUENCE [LARGE SCALE GENOMIC DNA]</scope>
    <source>
        <strain evidence="2 3">GP24</strain>
    </source>
</reference>
<dbReference type="InterPro" id="IPR016181">
    <property type="entry name" value="Acyl_CoA_acyltransferase"/>
</dbReference>
<evidence type="ECO:0000313" key="3">
    <source>
        <dbReference type="Proteomes" id="UP000236000"/>
    </source>
</evidence>
<proteinExistence type="predicted"/>
<dbReference type="PROSITE" id="PS51186">
    <property type="entry name" value="GNAT"/>
    <property type="match status" value="1"/>
</dbReference>
<evidence type="ECO:0000259" key="1">
    <source>
        <dbReference type="PROSITE" id="PS51186"/>
    </source>
</evidence>
<name>A0A2N8HBF1_9BACT</name>
<comment type="caution">
    <text evidence="2">The sequence shown here is derived from an EMBL/GenBank/DDBJ whole genome shotgun (WGS) entry which is preliminary data.</text>
</comment>
<dbReference type="InterPro" id="IPR000182">
    <property type="entry name" value="GNAT_dom"/>
</dbReference>